<evidence type="ECO:0000313" key="3">
    <source>
        <dbReference type="Proteomes" id="UP000199356"/>
    </source>
</evidence>
<keyword evidence="1" id="KW-1133">Transmembrane helix</keyword>
<sequence>MTAYAYPATAPRLSWLRRAEAWMDDRGKGAWIAAMVLGFIVFWPLGLALLAYMIWSKRMFNENCGMKRARHAHHAFKSTGNSAFDAYKAETLRRLEEEQDAFESFLKRLRDAKDKAEFDQFMAERSKKARNGDEAPTEA</sequence>
<evidence type="ECO:0000256" key="1">
    <source>
        <dbReference type="SAM" id="Phobius"/>
    </source>
</evidence>
<accession>A0A1I5MJV4</accession>
<feature type="transmembrane region" description="Helical" evidence="1">
    <location>
        <begin position="30"/>
        <end position="55"/>
    </location>
</feature>
<dbReference type="OrthoDB" id="9806878at2"/>
<dbReference type="RefSeq" id="WP_093418568.1">
    <property type="nucleotide sequence ID" value="NZ_FOXA01000002.1"/>
</dbReference>
<dbReference type="AlphaFoldDB" id="A0A1I5MJV4"/>
<keyword evidence="1" id="KW-0472">Membrane</keyword>
<dbReference type="Proteomes" id="UP000199356">
    <property type="component" value="Unassembled WGS sequence"/>
</dbReference>
<keyword evidence="3" id="KW-1185">Reference proteome</keyword>
<gene>
    <name evidence="2" type="ORF">SAMN04488047_102306</name>
</gene>
<evidence type="ECO:0000313" key="2">
    <source>
        <dbReference type="EMBL" id="SFP09884.1"/>
    </source>
</evidence>
<keyword evidence="1" id="KW-0812">Transmembrane</keyword>
<evidence type="ECO:0008006" key="4">
    <source>
        <dbReference type="Google" id="ProtNLM"/>
    </source>
</evidence>
<name>A0A1I5MJV4_9RHOB</name>
<dbReference type="InterPro" id="IPR021273">
    <property type="entry name" value="DUF2852"/>
</dbReference>
<proteinExistence type="predicted"/>
<protein>
    <recommendedName>
        <fullName evidence="4">DUF2852 domain-containing protein</fullName>
    </recommendedName>
</protein>
<dbReference type="STRING" id="441119.SAMN04488047_102306"/>
<dbReference type="EMBL" id="FOXA01000002">
    <property type="protein sequence ID" value="SFP09884.1"/>
    <property type="molecule type" value="Genomic_DNA"/>
</dbReference>
<reference evidence="2 3" key="1">
    <citation type="submission" date="2016-10" db="EMBL/GenBank/DDBJ databases">
        <authorList>
            <person name="de Groot N.N."/>
        </authorList>
    </citation>
    <scope>NUCLEOTIDE SEQUENCE [LARGE SCALE GENOMIC DNA]</scope>
    <source>
        <strain evidence="2 3">DSM 19547</strain>
    </source>
</reference>
<dbReference type="Pfam" id="PF11014">
    <property type="entry name" value="DUF2852"/>
    <property type="match status" value="1"/>
</dbReference>
<organism evidence="2 3">
    <name type="scientific">Tranquillimonas alkanivorans</name>
    <dbReference type="NCBI Taxonomy" id="441119"/>
    <lineage>
        <taxon>Bacteria</taxon>
        <taxon>Pseudomonadati</taxon>
        <taxon>Pseudomonadota</taxon>
        <taxon>Alphaproteobacteria</taxon>
        <taxon>Rhodobacterales</taxon>
        <taxon>Roseobacteraceae</taxon>
        <taxon>Tranquillimonas</taxon>
    </lineage>
</organism>